<feature type="binding site" evidence="3">
    <location>
        <position position="57"/>
    </location>
    <ligand>
        <name>substrate</name>
    </ligand>
</feature>
<evidence type="ECO:0000256" key="2">
    <source>
        <dbReference type="PIRSR" id="PIRSR613078-1"/>
    </source>
</evidence>
<comment type="caution">
    <text evidence="4">The sequence shown here is derived from an EMBL/GenBank/DDBJ whole genome shotgun (WGS) entry which is preliminary data.</text>
</comment>
<evidence type="ECO:0000256" key="3">
    <source>
        <dbReference type="PIRSR" id="PIRSR613078-2"/>
    </source>
</evidence>
<dbReference type="EMBL" id="DXGF01000166">
    <property type="protein sequence ID" value="HIW84553.1"/>
    <property type="molecule type" value="Genomic_DNA"/>
</dbReference>
<reference evidence="4" key="1">
    <citation type="journal article" date="2021" name="PeerJ">
        <title>Extensive microbial diversity within the chicken gut microbiome revealed by metagenomics and culture.</title>
        <authorList>
            <person name="Gilroy R."/>
            <person name="Ravi A."/>
            <person name="Getino M."/>
            <person name="Pursley I."/>
            <person name="Horton D.L."/>
            <person name="Alikhan N.F."/>
            <person name="Baker D."/>
            <person name="Gharbi K."/>
            <person name="Hall N."/>
            <person name="Watson M."/>
            <person name="Adriaenssens E.M."/>
            <person name="Foster-Nyarko E."/>
            <person name="Jarju S."/>
            <person name="Secka A."/>
            <person name="Antonio M."/>
            <person name="Oren A."/>
            <person name="Chaudhuri R.R."/>
            <person name="La Ragione R."/>
            <person name="Hildebrand F."/>
            <person name="Pallen M.J."/>
        </authorList>
    </citation>
    <scope>NUCLEOTIDE SEQUENCE</scope>
    <source>
        <strain evidence="4">ChiSxjej1B13-11762</strain>
    </source>
</reference>
<gene>
    <name evidence="4" type="ORF">H9873_09540</name>
</gene>
<dbReference type="Gene3D" id="3.40.50.1240">
    <property type="entry name" value="Phosphoglycerate mutase-like"/>
    <property type="match status" value="1"/>
</dbReference>
<organism evidence="4 5">
    <name type="scientific">Candidatus Dorea gallistercoris</name>
    <dbReference type="NCBI Taxonomy" id="2838542"/>
    <lineage>
        <taxon>Bacteria</taxon>
        <taxon>Bacillati</taxon>
        <taxon>Bacillota</taxon>
        <taxon>Clostridia</taxon>
        <taxon>Lachnospirales</taxon>
        <taxon>Lachnospiraceae</taxon>
        <taxon>Dorea</taxon>
    </lineage>
</organism>
<accession>A0A9D1UEP6</accession>
<dbReference type="GO" id="GO:0043456">
    <property type="term" value="P:regulation of pentose-phosphate shunt"/>
    <property type="evidence" value="ECO:0007669"/>
    <property type="project" value="TreeGrafter"/>
</dbReference>
<keyword evidence="1" id="KW-0378">Hydrolase</keyword>
<sequence>MKIYFVRHGETNWNKERRIQGQVDIPLNEFGRHLARETGKGLADVPFDVCFTSPLGRARETAELILNGREIPIIEDDRIKEMAFGVLEGKCCSREGWEVPDSFQLFFDDPVHYQPPEGGEDFQSVRKRTGEFLDWLFAQENYQHSMILVTTHGAAMAGLLNNLKKKPLSQYWGIGVHKNCGVTEVEVTDKIPVIVSENKVYYDDVVKPW</sequence>
<proteinExistence type="predicted"/>
<dbReference type="InterPro" id="IPR013078">
    <property type="entry name" value="His_Pase_superF_clade-1"/>
</dbReference>
<dbReference type="Proteomes" id="UP000824263">
    <property type="component" value="Unassembled WGS sequence"/>
</dbReference>
<evidence type="ECO:0000313" key="5">
    <source>
        <dbReference type="Proteomes" id="UP000824263"/>
    </source>
</evidence>
<dbReference type="Pfam" id="PF00300">
    <property type="entry name" value="His_Phos_1"/>
    <property type="match status" value="1"/>
</dbReference>
<dbReference type="SMART" id="SM00855">
    <property type="entry name" value="PGAM"/>
    <property type="match status" value="1"/>
</dbReference>
<feature type="active site" description="Proton donor/acceptor" evidence="2">
    <location>
        <position position="81"/>
    </location>
</feature>
<evidence type="ECO:0000313" key="4">
    <source>
        <dbReference type="EMBL" id="HIW84553.1"/>
    </source>
</evidence>
<dbReference type="InterPro" id="IPR029033">
    <property type="entry name" value="His_PPase_superfam"/>
</dbReference>
<dbReference type="CDD" id="cd07067">
    <property type="entry name" value="HP_PGM_like"/>
    <property type="match status" value="1"/>
</dbReference>
<dbReference type="PANTHER" id="PTHR46517:SF1">
    <property type="entry name" value="FRUCTOSE-2,6-BISPHOSPHATASE TIGAR"/>
    <property type="match status" value="1"/>
</dbReference>
<evidence type="ECO:0000256" key="1">
    <source>
        <dbReference type="ARBA" id="ARBA00022801"/>
    </source>
</evidence>
<reference evidence="4" key="2">
    <citation type="submission" date="2021-04" db="EMBL/GenBank/DDBJ databases">
        <authorList>
            <person name="Gilroy R."/>
        </authorList>
    </citation>
    <scope>NUCLEOTIDE SEQUENCE</scope>
    <source>
        <strain evidence="4">ChiSxjej1B13-11762</strain>
    </source>
</reference>
<name>A0A9D1UEP6_9FIRM</name>
<dbReference type="PANTHER" id="PTHR46517">
    <property type="entry name" value="FRUCTOSE-2,6-BISPHOSPHATASE TIGAR"/>
    <property type="match status" value="1"/>
</dbReference>
<dbReference type="GO" id="GO:0045820">
    <property type="term" value="P:negative regulation of glycolytic process"/>
    <property type="evidence" value="ECO:0007669"/>
    <property type="project" value="TreeGrafter"/>
</dbReference>
<dbReference type="GO" id="GO:0004331">
    <property type="term" value="F:fructose-2,6-bisphosphate 2-phosphatase activity"/>
    <property type="evidence" value="ECO:0007669"/>
    <property type="project" value="TreeGrafter"/>
</dbReference>
<dbReference type="SUPFAM" id="SSF53254">
    <property type="entry name" value="Phosphoglycerate mutase-like"/>
    <property type="match status" value="1"/>
</dbReference>
<protein>
    <submittedName>
        <fullName evidence="4">Histidine phosphatase family protein</fullName>
    </submittedName>
</protein>
<feature type="active site" description="Tele-phosphohistidine intermediate" evidence="2">
    <location>
        <position position="8"/>
    </location>
</feature>
<feature type="binding site" evidence="3">
    <location>
        <begin position="7"/>
        <end position="14"/>
    </location>
    <ligand>
        <name>substrate</name>
    </ligand>
</feature>
<dbReference type="InterPro" id="IPR051695">
    <property type="entry name" value="Phosphoglycerate_Mutase"/>
</dbReference>
<dbReference type="GO" id="GO:0005829">
    <property type="term" value="C:cytosol"/>
    <property type="evidence" value="ECO:0007669"/>
    <property type="project" value="TreeGrafter"/>
</dbReference>
<dbReference type="AlphaFoldDB" id="A0A9D1UEP6"/>